<evidence type="ECO:0000256" key="3">
    <source>
        <dbReference type="ARBA" id="ARBA00022801"/>
    </source>
</evidence>
<dbReference type="PANTHER" id="PTHR23402">
    <property type="entry name" value="PROTEASE FAMILY C15 PYROGLUTAMYL-PEPTIDASE I-RELATED"/>
    <property type="match status" value="1"/>
</dbReference>
<accession>A0A4S4KXI8</accession>
<sequence>MTLNNTTGKSTPVRPQSDTTLKGQVTKPLLEATASSSVTTSRTTRTSELFTEFVSNSDSVPLSPMMTTETNLRAGEYFKLTPQNASKVFTPQVILPQVPVQPSQPPQRTEPPRATKKILVADTETLRTLLDLARILPSRRPAPASLSLPPRLQPWQSYVIEHYELAQAKGKVQDELRQLMCVVCATAAPILVSAMSMKSSSIDEDTICIVYGAAPVTVNQQEVLSDAASKKSQRPIHITTIEIPVTYSAILSTVPGLHARPPTLPTSTDLALTDDSAAPLPPADGYDLVLHVGAGARGDLHVEKLGHKLGYNMPDVDGKLAPVVAQCRDVNDSGGEDPAERFDHERIVDVGKGEGEEHVMRGFAEGYEAYNEELTTGIDVDELVKSLKESGVEHVQSSTNAGRYLCDFIYYGSLAEAQRTREQVSKCGERGPSSKPTKVLFMHCPPVGEPLDSDYVAEALRRVVIIICAQIA</sequence>
<evidence type="ECO:0000313" key="7">
    <source>
        <dbReference type="Proteomes" id="UP000308199"/>
    </source>
</evidence>
<evidence type="ECO:0000256" key="1">
    <source>
        <dbReference type="ARBA" id="ARBA00006641"/>
    </source>
</evidence>
<comment type="caution">
    <text evidence="6">The sequence shown here is derived from an EMBL/GenBank/DDBJ whole genome shotgun (WGS) entry which is preliminary data.</text>
</comment>
<dbReference type="Proteomes" id="UP000308199">
    <property type="component" value="Unassembled WGS sequence"/>
</dbReference>
<feature type="compositionally biased region" description="Low complexity" evidence="5">
    <location>
        <begin position="32"/>
        <end position="44"/>
    </location>
</feature>
<evidence type="ECO:0000256" key="2">
    <source>
        <dbReference type="ARBA" id="ARBA00022670"/>
    </source>
</evidence>
<dbReference type="GO" id="GO:0008234">
    <property type="term" value="F:cysteine-type peptidase activity"/>
    <property type="evidence" value="ECO:0007669"/>
    <property type="project" value="UniProtKB-KW"/>
</dbReference>
<dbReference type="PANTHER" id="PTHR23402:SF1">
    <property type="entry name" value="PYROGLUTAMYL-PEPTIDASE I"/>
    <property type="match status" value="1"/>
</dbReference>
<gene>
    <name evidence="6" type="ORF">EW145_g6203</name>
</gene>
<dbReference type="EMBL" id="SGPK01000445">
    <property type="protein sequence ID" value="THH03505.1"/>
    <property type="molecule type" value="Genomic_DNA"/>
</dbReference>
<evidence type="ECO:0000256" key="5">
    <source>
        <dbReference type="SAM" id="MobiDB-lite"/>
    </source>
</evidence>
<keyword evidence="2" id="KW-0645">Protease</keyword>
<dbReference type="InterPro" id="IPR016125">
    <property type="entry name" value="Peptidase_C15-like"/>
</dbReference>
<reference evidence="6 7" key="1">
    <citation type="submission" date="2019-02" db="EMBL/GenBank/DDBJ databases">
        <title>Genome sequencing of the rare red list fungi Phellinidium pouzarii.</title>
        <authorList>
            <person name="Buettner E."/>
            <person name="Kellner H."/>
        </authorList>
    </citation>
    <scope>NUCLEOTIDE SEQUENCE [LARGE SCALE GENOMIC DNA]</scope>
    <source>
        <strain evidence="6 7">DSM 108285</strain>
    </source>
</reference>
<feature type="compositionally biased region" description="Polar residues" evidence="5">
    <location>
        <begin position="1"/>
        <end position="23"/>
    </location>
</feature>
<dbReference type="GO" id="GO:0006508">
    <property type="term" value="P:proteolysis"/>
    <property type="evidence" value="ECO:0007669"/>
    <property type="project" value="UniProtKB-KW"/>
</dbReference>
<protein>
    <recommendedName>
        <fullName evidence="8">Peptidase C15, pyroglutamyl peptidase I-like protein</fullName>
    </recommendedName>
</protein>
<keyword evidence="3" id="KW-0378">Hydrolase</keyword>
<evidence type="ECO:0008006" key="8">
    <source>
        <dbReference type="Google" id="ProtNLM"/>
    </source>
</evidence>
<dbReference type="AlphaFoldDB" id="A0A4S4KXI8"/>
<keyword evidence="4" id="KW-0788">Thiol protease</keyword>
<feature type="region of interest" description="Disordered" evidence="5">
    <location>
        <begin position="1"/>
        <end position="44"/>
    </location>
</feature>
<name>A0A4S4KXI8_9AGAM</name>
<evidence type="ECO:0000256" key="4">
    <source>
        <dbReference type="ARBA" id="ARBA00022807"/>
    </source>
</evidence>
<dbReference type="OrthoDB" id="407146at2759"/>
<proteinExistence type="inferred from homology"/>
<keyword evidence="7" id="KW-1185">Reference proteome</keyword>
<dbReference type="Gene3D" id="3.40.630.20">
    <property type="entry name" value="Peptidase C15, pyroglutamyl peptidase I-like"/>
    <property type="match status" value="1"/>
</dbReference>
<organism evidence="6 7">
    <name type="scientific">Phellinidium pouzarii</name>
    <dbReference type="NCBI Taxonomy" id="167371"/>
    <lineage>
        <taxon>Eukaryota</taxon>
        <taxon>Fungi</taxon>
        <taxon>Dikarya</taxon>
        <taxon>Basidiomycota</taxon>
        <taxon>Agaricomycotina</taxon>
        <taxon>Agaricomycetes</taxon>
        <taxon>Hymenochaetales</taxon>
        <taxon>Hymenochaetaceae</taxon>
        <taxon>Phellinidium</taxon>
    </lineage>
</organism>
<evidence type="ECO:0000313" key="6">
    <source>
        <dbReference type="EMBL" id="THH03505.1"/>
    </source>
</evidence>
<dbReference type="InterPro" id="IPR036440">
    <property type="entry name" value="Peptidase_C15-like_sf"/>
</dbReference>
<comment type="similarity">
    <text evidence="1">Belongs to the peptidase C15 family.</text>
</comment>
<dbReference type="SUPFAM" id="SSF53182">
    <property type="entry name" value="Pyrrolidone carboxyl peptidase (pyroglutamate aminopeptidase)"/>
    <property type="match status" value="1"/>
</dbReference>